<protein>
    <submittedName>
        <fullName evidence="1">Uncharacterized protein</fullName>
    </submittedName>
</protein>
<dbReference type="AlphaFoldDB" id="A0A0F9Q613"/>
<evidence type="ECO:0000313" key="1">
    <source>
        <dbReference type="EMBL" id="KKN32402.1"/>
    </source>
</evidence>
<dbReference type="EMBL" id="LAZR01002255">
    <property type="protein sequence ID" value="KKN32402.1"/>
    <property type="molecule type" value="Genomic_DNA"/>
</dbReference>
<name>A0A0F9Q613_9ZZZZ</name>
<organism evidence="1">
    <name type="scientific">marine sediment metagenome</name>
    <dbReference type="NCBI Taxonomy" id="412755"/>
    <lineage>
        <taxon>unclassified sequences</taxon>
        <taxon>metagenomes</taxon>
        <taxon>ecological metagenomes</taxon>
    </lineage>
</organism>
<gene>
    <name evidence="1" type="ORF">LCGC14_0814200</name>
</gene>
<sequence>MAKLVIDAILDAALDYIKSNATKLCVCNSQPTTYAQATASYKLASVVINSADFGSPADGDSSGRKIQMNAQSSVSIDSTGTAAHVALVKVAGSVLLYVTTTTATGLTGGGKVNVAAWDVEIADPT</sequence>
<accession>A0A0F9Q613</accession>
<reference evidence="1" key="1">
    <citation type="journal article" date="2015" name="Nature">
        <title>Complex archaea that bridge the gap between prokaryotes and eukaryotes.</title>
        <authorList>
            <person name="Spang A."/>
            <person name="Saw J.H."/>
            <person name="Jorgensen S.L."/>
            <person name="Zaremba-Niedzwiedzka K."/>
            <person name="Martijn J."/>
            <person name="Lind A.E."/>
            <person name="van Eijk R."/>
            <person name="Schleper C."/>
            <person name="Guy L."/>
            <person name="Ettema T.J."/>
        </authorList>
    </citation>
    <scope>NUCLEOTIDE SEQUENCE</scope>
</reference>
<comment type="caution">
    <text evidence="1">The sequence shown here is derived from an EMBL/GenBank/DDBJ whole genome shotgun (WGS) entry which is preliminary data.</text>
</comment>
<proteinExistence type="predicted"/>